<evidence type="ECO:0000313" key="1">
    <source>
        <dbReference type="EMBL" id="KAA6393528.1"/>
    </source>
</evidence>
<comment type="caution">
    <text evidence="1">The sequence shown here is derived from an EMBL/GenBank/DDBJ whole genome shotgun (WGS) entry which is preliminary data.</text>
</comment>
<evidence type="ECO:0000313" key="2">
    <source>
        <dbReference type="Proteomes" id="UP000324800"/>
    </source>
</evidence>
<gene>
    <name evidence="1" type="ORF">EZS28_010948</name>
</gene>
<organism evidence="1 2">
    <name type="scientific">Streblomastix strix</name>
    <dbReference type="NCBI Taxonomy" id="222440"/>
    <lineage>
        <taxon>Eukaryota</taxon>
        <taxon>Metamonada</taxon>
        <taxon>Preaxostyla</taxon>
        <taxon>Oxymonadida</taxon>
        <taxon>Streblomastigidae</taxon>
        <taxon>Streblomastix</taxon>
    </lineage>
</organism>
<protein>
    <submittedName>
        <fullName evidence="1">Uncharacterized protein</fullName>
    </submittedName>
</protein>
<feature type="non-terminal residue" evidence="1">
    <location>
        <position position="1"/>
    </location>
</feature>
<sequence>ANQIGYTVLGNVGQITPIKGYTNIAIAGAYYTDYKPLKRATNDVNGDGKINIVEDWHVNSNIDGMKSMSWVQDVVQKQTEAIGDGVQPNDPMKNNTFCPLKAAYFAKDGPICMFNFQAKVSSQHVNNVFKVFQTVDSDLWPRLPKFFPIKTSFISFASIIQINGNDTPDIVVNQGFGYNPMDLCDFSGSYLIDPAEQQNNNIINISQRISHIDSVIMQYEILPPMSIPLLVFPQYTVTEVSRFQLLALAFASYDLDASKVYIINDTVNKLVIFNMQLRQNGFIETKQYVLSMSQSIDPKRTLLFLVMILNDFNTDPIQDIVSVYLTVGDTDNPARWHIHISSELKADKQLRCLLSTLKSKSVDASRNDGEHHYSIKEIKPESQMPALFDKEILISLRNTDHDLTQIQKSFLSIVLTANVQFDNKFERFEEPYKDGTVLFIKLKSASQVIREYTTFHGVRTVD</sequence>
<proteinExistence type="predicted"/>
<dbReference type="EMBL" id="SNRW01002205">
    <property type="protein sequence ID" value="KAA6393528.1"/>
    <property type="molecule type" value="Genomic_DNA"/>
</dbReference>
<dbReference type="AlphaFoldDB" id="A0A5J4WF38"/>
<dbReference type="Proteomes" id="UP000324800">
    <property type="component" value="Unassembled WGS sequence"/>
</dbReference>
<accession>A0A5J4WF38</accession>
<name>A0A5J4WF38_9EUKA</name>
<reference evidence="1 2" key="1">
    <citation type="submission" date="2019-03" db="EMBL/GenBank/DDBJ databases">
        <title>Single cell metagenomics reveals metabolic interactions within the superorganism composed of flagellate Streblomastix strix and complex community of Bacteroidetes bacteria on its surface.</title>
        <authorList>
            <person name="Treitli S.C."/>
            <person name="Kolisko M."/>
            <person name="Husnik F."/>
            <person name="Keeling P."/>
            <person name="Hampl V."/>
        </authorList>
    </citation>
    <scope>NUCLEOTIDE SEQUENCE [LARGE SCALE GENOMIC DNA]</scope>
    <source>
        <strain evidence="1">ST1C</strain>
    </source>
</reference>